<dbReference type="Proteomes" id="UP000315295">
    <property type="component" value="Unassembled WGS sequence"/>
</dbReference>
<keyword evidence="2" id="KW-1185">Reference proteome</keyword>
<evidence type="ECO:0000313" key="1">
    <source>
        <dbReference type="EMBL" id="TQD84326.1"/>
    </source>
</evidence>
<protein>
    <submittedName>
        <fullName evidence="1">Uncharacterized protein</fullName>
    </submittedName>
</protein>
<evidence type="ECO:0000313" key="2">
    <source>
        <dbReference type="Proteomes" id="UP000315295"/>
    </source>
</evidence>
<name>A0A540LCW8_MALBA</name>
<accession>A0A540LCW8</accession>
<dbReference type="AlphaFoldDB" id="A0A540LCW8"/>
<reference evidence="1 2" key="1">
    <citation type="journal article" date="2019" name="G3 (Bethesda)">
        <title>Sequencing of a Wild Apple (Malus baccata) Genome Unravels the Differences Between Cultivated and Wild Apple Species Regarding Disease Resistance and Cold Tolerance.</title>
        <authorList>
            <person name="Chen X."/>
        </authorList>
    </citation>
    <scope>NUCLEOTIDE SEQUENCE [LARGE SCALE GENOMIC DNA]</scope>
    <source>
        <strain evidence="2">cv. Shandingzi</strain>
        <tissue evidence="1">Leaves</tissue>
    </source>
</reference>
<proteinExistence type="predicted"/>
<sequence>MLRIVIPNQLILNSQIPRLLFICYKTNTTTSVSRSVYPQFANTEGVPDLFPDQFPDQLSEDEETKRSTKGCI</sequence>
<gene>
    <name evidence="1" type="ORF">C1H46_030107</name>
</gene>
<dbReference type="EMBL" id="VIEB01000642">
    <property type="protein sequence ID" value="TQD84326.1"/>
    <property type="molecule type" value="Genomic_DNA"/>
</dbReference>
<comment type="caution">
    <text evidence="1">The sequence shown here is derived from an EMBL/GenBank/DDBJ whole genome shotgun (WGS) entry which is preliminary data.</text>
</comment>
<organism evidence="1 2">
    <name type="scientific">Malus baccata</name>
    <name type="common">Siberian crab apple</name>
    <name type="synonym">Pyrus baccata</name>
    <dbReference type="NCBI Taxonomy" id="106549"/>
    <lineage>
        <taxon>Eukaryota</taxon>
        <taxon>Viridiplantae</taxon>
        <taxon>Streptophyta</taxon>
        <taxon>Embryophyta</taxon>
        <taxon>Tracheophyta</taxon>
        <taxon>Spermatophyta</taxon>
        <taxon>Magnoliopsida</taxon>
        <taxon>eudicotyledons</taxon>
        <taxon>Gunneridae</taxon>
        <taxon>Pentapetalae</taxon>
        <taxon>rosids</taxon>
        <taxon>fabids</taxon>
        <taxon>Rosales</taxon>
        <taxon>Rosaceae</taxon>
        <taxon>Amygdaloideae</taxon>
        <taxon>Maleae</taxon>
        <taxon>Malus</taxon>
    </lineage>
</organism>